<evidence type="ECO:0008006" key="5">
    <source>
        <dbReference type="Google" id="ProtNLM"/>
    </source>
</evidence>
<comment type="caution">
    <text evidence="3">The sequence shown here is derived from an EMBL/GenBank/DDBJ whole genome shotgun (WGS) entry which is preliminary data.</text>
</comment>
<evidence type="ECO:0000313" key="3">
    <source>
        <dbReference type="EMBL" id="TDH00852.1"/>
    </source>
</evidence>
<feature type="signal peptide" evidence="2">
    <location>
        <begin position="1"/>
        <end position="21"/>
    </location>
</feature>
<dbReference type="InterPro" id="IPR027941">
    <property type="entry name" value="PLAC9"/>
</dbReference>
<dbReference type="Pfam" id="PF15205">
    <property type="entry name" value="PLAC9"/>
    <property type="match status" value="1"/>
</dbReference>
<keyword evidence="4" id="KW-1185">Reference proteome</keyword>
<protein>
    <recommendedName>
        <fullName evidence="5">Placenta-specific protein 9</fullName>
    </recommendedName>
</protein>
<feature type="chain" id="PRO_5019857021" description="Placenta-specific protein 9" evidence="2">
    <location>
        <begin position="22"/>
        <end position="115"/>
    </location>
</feature>
<reference evidence="3 4" key="1">
    <citation type="submission" date="2019-01" db="EMBL/GenBank/DDBJ databases">
        <title>A chromosome-scale genome assembly of the yellow perch, Perca flavescens.</title>
        <authorList>
            <person name="Feron R."/>
            <person name="Morvezen R."/>
            <person name="Bestin A."/>
            <person name="Haffray P."/>
            <person name="Klopp C."/>
            <person name="Zahm M."/>
            <person name="Cabau C."/>
            <person name="Roques C."/>
            <person name="Donnadieu C."/>
            <person name="Bouchez O."/>
            <person name="Christie M."/>
            <person name="Larson W."/>
            <person name="Guiguen Y."/>
        </authorList>
    </citation>
    <scope>NUCLEOTIDE SEQUENCE [LARGE SCALE GENOMIC DNA]</scope>
    <source>
        <strain evidence="3">YP-PL-M2</strain>
        <tissue evidence="3">Blood</tissue>
    </source>
</reference>
<keyword evidence="2" id="KW-0732">Signal</keyword>
<dbReference type="Proteomes" id="UP000295070">
    <property type="component" value="Chromosome 17"/>
</dbReference>
<organism evidence="3 4">
    <name type="scientific">Perca flavescens</name>
    <name type="common">American yellow perch</name>
    <name type="synonym">Morone flavescens</name>
    <dbReference type="NCBI Taxonomy" id="8167"/>
    <lineage>
        <taxon>Eukaryota</taxon>
        <taxon>Metazoa</taxon>
        <taxon>Chordata</taxon>
        <taxon>Craniata</taxon>
        <taxon>Vertebrata</taxon>
        <taxon>Euteleostomi</taxon>
        <taxon>Actinopterygii</taxon>
        <taxon>Neopterygii</taxon>
        <taxon>Teleostei</taxon>
        <taxon>Neoteleostei</taxon>
        <taxon>Acanthomorphata</taxon>
        <taxon>Eupercaria</taxon>
        <taxon>Perciformes</taxon>
        <taxon>Percoidei</taxon>
        <taxon>Percidae</taxon>
        <taxon>Percinae</taxon>
        <taxon>Perca</taxon>
    </lineage>
</organism>
<proteinExistence type="predicted"/>
<sequence length="115" mass="12402">MTCPFTSSVGLLFLLIGYAAAGPGPEPELRPRAVRSSACQEHTNLHNRLDVVEKKVEDTVEKLEVELAALLDAIEAPEWRPLLDNTGKTAVDILEDPGQLNQPGNGGVTAIQEPF</sequence>
<accession>A0A484CAP1</accession>
<evidence type="ECO:0000256" key="1">
    <source>
        <dbReference type="SAM" id="MobiDB-lite"/>
    </source>
</evidence>
<evidence type="ECO:0000313" key="4">
    <source>
        <dbReference type="Proteomes" id="UP000295070"/>
    </source>
</evidence>
<gene>
    <name evidence="3" type="ORF">EPR50_G00174150</name>
</gene>
<name>A0A484CAP1_PERFV</name>
<feature type="region of interest" description="Disordered" evidence="1">
    <location>
        <begin position="96"/>
        <end position="115"/>
    </location>
</feature>
<dbReference type="AlphaFoldDB" id="A0A484CAP1"/>
<dbReference type="EMBL" id="SCKG01000017">
    <property type="protein sequence ID" value="TDH00852.1"/>
    <property type="molecule type" value="Genomic_DNA"/>
</dbReference>
<evidence type="ECO:0000256" key="2">
    <source>
        <dbReference type="SAM" id="SignalP"/>
    </source>
</evidence>